<dbReference type="RefSeq" id="WP_203752855.1">
    <property type="nucleotide sequence ID" value="NZ_BONK01000006.1"/>
</dbReference>
<evidence type="ECO:0000313" key="3">
    <source>
        <dbReference type="EMBL" id="GIG21351.1"/>
    </source>
</evidence>
<dbReference type="InterPro" id="IPR018929">
    <property type="entry name" value="DUF2510"/>
</dbReference>
<dbReference type="AlphaFoldDB" id="A0A919U1F9"/>
<feature type="transmembrane region" description="Helical" evidence="1">
    <location>
        <begin position="72"/>
        <end position="99"/>
    </location>
</feature>
<keyword evidence="1" id="KW-0472">Membrane</keyword>
<keyword evidence="1" id="KW-1133">Transmembrane helix</keyword>
<dbReference type="EMBL" id="BONK01000006">
    <property type="protein sequence ID" value="GIG21351.1"/>
    <property type="molecule type" value="Genomic_DNA"/>
</dbReference>
<comment type="caution">
    <text evidence="3">The sequence shown here is derived from an EMBL/GenBank/DDBJ whole genome shotgun (WGS) entry which is preliminary data.</text>
</comment>
<evidence type="ECO:0000259" key="2">
    <source>
        <dbReference type="Pfam" id="PF10708"/>
    </source>
</evidence>
<organism evidence="3 4">
    <name type="scientific">Cellulomonas chitinilytica</name>
    <dbReference type="NCBI Taxonomy" id="398759"/>
    <lineage>
        <taxon>Bacteria</taxon>
        <taxon>Bacillati</taxon>
        <taxon>Actinomycetota</taxon>
        <taxon>Actinomycetes</taxon>
        <taxon>Micrococcales</taxon>
        <taxon>Cellulomonadaceae</taxon>
        <taxon>Cellulomonas</taxon>
    </lineage>
</organism>
<accession>A0A919U1F9</accession>
<gene>
    <name evidence="3" type="ORF">Cch01nite_20750</name>
</gene>
<protein>
    <recommendedName>
        <fullName evidence="2">DUF2510 domain-containing protein</fullName>
    </recommendedName>
</protein>
<evidence type="ECO:0000256" key="1">
    <source>
        <dbReference type="SAM" id="Phobius"/>
    </source>
</evidence>
<dbReference type="Pfam" id="PF10708">
    <property type="entry name" value="DUF2510"/>
    <property type="match status" value="1"/>
</dbReference>
<dbReference type="Proteomes" id="UP000632740">
    <property type="component" value="Unassembled WGS sequence"/>
</dbReference>
<sequence length="201" mass="21016">MTAVPPGWYPDPENPTTTRWYDGQAWTEHRGPAAPVPTPPPAAFAAAPPGAYALAWGTPPAPVARGRSPLTVALIVVGCVMGGLFVVGILAAIAIPVFLNQKVKAELAELSTVTCESIAAEAVTRSQTEVTGTDVPLTSLSGLTVTDDHRANVQRPHPDGLSPVLTCTGTALWADGVTTPATVELHVDSAWQHQVSVDWDE</sequence>
<reference evidence="3" key="1">
    <citation type="submission" date="2021-01" db="EMBL/GenBank/DDBJ databases">
        <title>Whole genome shotgun sequence of Cellulomonas chitinilytica NBRC 110799.</title>
        <authorList>
            <person name="Komaki H."/>
            <person name="Tamura T."/>
        </authorList>
    </citation>
    <scope>NUCLEOTIDE SEQUENCE</scope>
    <source>
        <strain evidence="3">NBRC 110799</strain>
    </source>
</reference>
<name>A0A919U1F9_9CELL</name>
<feature type="domain" description="DUF2510" evidence="2">
    <location>
        <begin position="6"/>
        <end position="37"/>
    </location>
</feature>
<proteinExistence type="predicted"/>
<keyword evidence="1" id="KW-0812">Transmembrane</keyword>
<keyword evidence="4" id="KW-1185">Reference proteome</keyword>
<evidence type="ECO:0000313" key="4">
    <source>
        <dbReference type="Proteomes" id="UP000632740"/>
    </source>
</evidence>